<sequence>MATVRGFSTAKARTYILRLPLFTRALVLVIFLLALLSLPGFWDIQAWGSLIPSKVSLFAGNASYQYLSANSSKHLARNIKCDCVDTAHGAFRK</sequence>
<protein>
    <submittedName>
        <fullName evidence="2">Uncharacterized protein</fullName>
    </submittedName>
</protein>
<keyword evidence="3" id="KW-1185">Reference proteome</keyword>
<reference evidence="2 3" key="1">
    <citation type="journal article" date="2019" name="Appl. Microbiol. Biotechnol.">
        <title>Genome sequence of Isaria javanica and comparative genome analysis insights into family S53 peptidase evolution in fungal entomopathogens.</title>
        <authorList>
            <person name="Lin R."/>
            <person name="Zhang X."/>
            <person name="Xin B."/>
            <person name="Zou M."/>
            <person name="Gao Y."/>
            <person name="Qin F."/>
            <person name="Hu Q."/>
            <person name="Xie B."/>
            <person name="Cheng X."/>
        </authorList>
    </citation>
    <scope>NUCLEOTIDE SEQUENCE [LARGE SCALE GENOMIC DNA]</scope>
    <source>
        <strain evidence="2 3">IJ1G</strain>
    </source>
</reference>
<dbReference type="STRING" id="43265.A0A545V9D5"/>
<accession>A0A545V9D5</accession>
<keyword evidence="1" id="KW-0812">Transmembrane</keyword>
<keyword evidence="1" id="KW-0472">Membrane</keyword>
<dbReference type="EMBL" id="SPUK01000003">
    <property type="protein sequence ID" value="TQV98335.1"/>
    <property type="molecule type" value="Genomic_DNA"/>
</dbReference>
<evidence type="ECO:0000313" key="3">
    <source>
        <dbReference type="Proteomes" id="UP000315783"/>
    </source>
</evidence>
<organism evidence="2 3">
    <name type="scientific">Cordyceps javanica</name>
    <dbReference type="NCBI Taxonomy" id="43265"/>
    <lineage>
        <taxon>Eukaryota</taxon>
        <taxon>Fungi</taxon>
        <taxon>Dikarya</taxon>
        <taxon>Ascomycota</taxon>
        <taxon>Pezizomycotina</taxon>
        <taxon>Sordariomycetes</taxon>
        <taxon>Hypocreomycetidae</taxon>
        <taxon>Hypocreales</taxon>
        <taxon>Cordycipitaceae</taxon>
        <taxon>Cordyceps</taxon>
    </lineage>
</organism>
<comment type="caution">
    <text evidence="2">The sequence shown here is derived from an EMBL/GenBank/DDBJ whole genome shotgun (WGS) entry which is preliminary data.</text>
</comment>
<keyword evidence="1" id="KW-1133">Transmembrane helix</keyword>
<name>A0A545V9D5_9HYPO</name>
<feature type="transmembrane region" description="Helical" evidence="1">
    <location>
        <begin position="21"/>
        <end position="42"/>
    </location>
</feature>
<dbReference type="Proteomes" id="UP000315783">
    <property type="component" value="Unassembled WGS sequence"/>
</dbReference>
<gene>
    <name evidence="2" type="ORF">IF1G_02415</name>
</gene>
<evidence type="ECO:0000313" key="2">
    <source>
        <dbReference type="EMBL" id="TQV98335.1"/>
    </source>
</evidence>
<dbReference type="AlphaFoldDB" id="A0A545V9D5"/>
<dbReference type="OrthoDB" id="10257275at2759"/>
<proteinExistence type="predicted"/>
<evidence type="ECO:0000256" key="1">
    <source>
        <dbReference type="SAM" id="Phobius"/>
    </source>
</evidence>